<reference evidence="1 2" key="2">
    <citation type="submission" date="2020-07" db="EMBL/GenBank/DDBJ databases">
        <title>Genome assembly of wild tea tree DASZ reveals pedigree and selection history of tea varieties.</title>
        <authorList>
            <person name="Zhang W."/>
        </authorList>
    </citation>
    <scope>NUCLEOTIDE SEQUENCE [LARGE SCALE GENOMIC DNA]</scope>
    <source>
        <strain evidence="2">cv. G240</strain>
        <tissue evidence="1">Leaf</tissue>
    </source>
</reference>
<dbReference type="EMBL" id="JACBKZ010000002">
    <property type="protein sequence ID" value="KAF5957907.1"/>
    <property type="molecule type" value="Genomic_DNA"/>
</dbReference>
<evidence type="ECO:0000313" key="2">
    <source>
        <dbReference type="Proteomes" id="UP000593564"/>
    </source>
</evidence>
<proteinExistence type="predicted"/>
<reference evidence="2" key="1">
    <citation type="journal article" date="2020" name="Nat. Commun.">
        <title>Genome assembly of wild tea tree DASZ reveals pedigree and selection history of tea varieties.</title>
        <authorList>
            <person name="Zhang W."/>
            <person name="Zhang Y."/>
            <person name="Qiu H."/>
            <person name="Guo Y."/>
            <person name="Wan H."/>
            <person name="Zhang X."/>
            <person name="Scossa F."/>
            <person name="Alseekh S."/>
            <person name="Zhang Q."/>
            <person name="Wang P."/>
            <person name="Xu L."/>
            <person name="Schmidt M.H."/>
            <person name="Jia X."/>
            <person name="Li D."/>
            <person name="Zhu A."/>
            <person name="Guo F."/>
            <person name="Chen W."/>
            <person name="Ni D."/>
            <person name="Usadel B."/>
            <person name="Fernie A.R."/>
            <person name="Wen W."/>
        </authorList>
    </citation>
    <scope>NUCLEOTIDE SEQUENCE [LARGE SCALE GENOMIC DNA]</scope>
    <source>
        <strain evidence="2">cv. G240</strain>
    </source>
</reference>
<accession>A0A7J7HZT8</accession>
<organism evidence="1 2">
    <name type="scientific">Camellia sinensis</name>
    <name type="common">Tea plant</name>
    <name type="synonym">Thea sinensis</name>
    <dbReference type="NCBI Taxonomy" id="4442"/>
    <lineage>
        <taxon>Eukaryota</taxon>
        <taxon>Viridiplantae</taxon>
        <taxon>Streptophyta</taxon>
        <taxon>Embryophyta</taxon>
        <taxon>Tracheophyta</taxon>
        <taxon>Spermatophyta</taxon>
        <taxon>Magnoliopsida</taxon>
        <taxon>eudicotyledons</taxon>
        <taxon>Gunneridae</taxon>
        <taxon>Pentapetalae</taxon>
        <taxon>asterids</taxon>
        <taxon>Ericales</taxon>
        <taxon>Theaceae</taxon>
        <taxon>Camellia</taxon>
    </lineage>
</organism>
<dbReference type="AlphaFoldDB" id="A0A7J7HZT8"/>
<name>A0A7J7HZT8_CAMSI</name>
<comment type="caution">
    <text evidence="1">The sequence shown here is derived from an EMBL/GenBank/DDBJ whole genome shotgun (WGS) entry which is preliminary data.</text>
</comment>
<protein>
    <submittedName>
        <fullName evidence="1">Uncharacterized protein</fullName>
    </submittedName>
</protein>
<evidence type="ECO:0000313" key="1">
    <source>
        <dbReference type="EMBL" id="KAF5957907.1"/>
    </source>
</evidence>
<keyword evidence="2" id="KW-1185">Reference proteome</keyword>
<dbReference type="Proteomes" id="UP000593564">
    <property type="component" value="Unassembled WGS sequence"/>
</dbReference>
<sequence>MCPMVSHNITLETLPLSYSKLDLNLKCLRSDANQSYVFKVGNEPEGIDWYDYCEEKVVATVMESDIDEINDLISGFGGARNDGRWRIAACVRHPKGVVGYNEVAKAFLFFCSDGSIGNDHCKGT</sequence>
<gene>
    <name evidence="1" type="ORF">HYC85_005132</name>
</gene>